<keyword evidence="1" id="KW-0812">Transmembrane</keyword>
<name>A0ABV8WW60_9BACI</name>
<accession>A0ABV8WW60</accession>
<dbReference type="PANTHER" id="PTHR37314">
    <property type="entry name" value="SLR0142 PROTEIN"/>
    <property type="match status" value="1"/>
</dbReference>
<feature type="transmembrane region" description="Helical" evidence="1">
    <location>
        <begin position="121"/>
        <end position="141"/>
    </location>
</feature>
<reference evidence="3" key="1">
    <citation type="journal article" date="2019" name="Int. J. Syst. Evol. Microbiol.">
        <title>The Global Catalogue of Microorganisms (GCM) 10K type strain sequencing project: providing services to taxonomists for standard genome sequencing and annotation.</title>
        <authorList>
            <consortium name="The Broad Institute Genomics Platform"/>
            <consortium name="The Broad Institute Genome Sequencing Center for Infectious Disease"/>
            <person name="Wu L."/>
            <person name="Ma J."/>
        </authorList>
    </citation>
    <scope>NUCLEOTIDE SEQUENCE [LARGE SCALE GENOMIC DNA]</scope>
    <source>
        <strain evidence="3">CCUG 37865</strain>
    </source>
</reference>
<dbReference type="EMBL" id="JBHSDT010000004">
    <property type="protein sequence ID" value="MFC4402581.1"/>
    <property type="molecule type" value="Genomic_DNA"/>
</dbReference>
<dbReference type="InterPro" id="IPR010699">
    <property type="entry name" value="DUF1275"/>
</dbReference>
<dbReference type="Proteomes" id="UP001595882">
    <property type="component" value="Unassembled WGS sequence"/>
</dbReference>
<comment type="caution">
    <text evidence="2">The sequence shown here is derived from an EMBL/GenBank/DDBJ whole genome shotgun (WGS) entry which is preliminary data.</text>
</comment>
<feature type="transmembrane region" description="Helical" evidence="1">
    <location>
        <begin position="180"/>
        <end position="200"/>
    </location>
</feature>
<dbReference type="PANTHER" id="PTHR37314:SF4">
    <property type="entry name" value="UPF0700 TRANSMEMBRANE PROTEIN YOAK"/>
    <property type="match status" value="1"/>
</dbReference>
<gene>
    <name evidence="2" type="ORF">ACFOY7_05800</name>
</gene>
<feature type="transmembrane region" description="Helical" evidence="1">
    <location>
        <begin position="206"/>
        <end position="222"/>
    </location>
</feature>
<keyword evidence="1" id="KW-1133">Transmembrane helix</keyword>
<keyword evidence="1" id="KW-0472">Membrane</keyword>
<proteinExistence type="predicted"/>
<evidence type="ECO:0000256" key="1">
    <source>
        <dbReference type="SAM" id="Phobius"/>
    </source>
</evidence>
<organism evidence="2 3">
    <name type="scientific">Gracilibacillus xinjiangensis</name>
    <dbReference type="NCBI Taxonomy" id="1193282"/>
    <lineage>
        <taxon>Bacteria</taxon>
        <taxon>Bacillati</taxon>
        <taxon>Bacillota</taxon>
        <taxon>Bacilli</taxon>
        <taxon>Bacillales</taxon>
        <taxon>Bacillaceae</taxon>
        <taxon>Gracilibacillus</taxon>
    </lineage>
</organism>
<sequence>MTKKYKIIPSLSSHSVYLAFLLTLVGGFLDAYTFISRDGVFANAQTANIVMLSVHIGSGEWRNSLIYIPPIIAFFLGVVVAELFKRSQLREWLYSYRRTILLLECVVLIIVGLLPTSIPNIIVTVCISFVSSVQISTFTYLDRWKYNSTMTTGNLRTAFQAAYSAVTEHDQEAKERSMKFLSIILAFLLGALIGTISTTYIGNRSVWIAVGILFVALILYHKDKGYFKKPVKERWRRIVR</sequence>
<feature type="transmembrane region" description="Helical" evidence="1">
    <location>
        <begin position="96"/>
        <end position="115"/>
    </location>
</feature>
<protein>
    <submittedName>
        <fullName evidence="2">YoaK family protein</fullName>
    </submittedName>
</protein>
<feature type="transmembrane region" description="Helical" evidence="1">
    <location>
        <begin position="65"/>
        <end position="84"/>
    </location>
</feature>
<evidence type="ECO:0000313" key="3">
    <source>
        <dbReference type="Proteomes" id="UP001595882"/>
    </source>
</evidence>
<dbReference type="RefSeq" id="WP_390250309.1">
    <property type="nucleotide sequence ID" value="NZ_JBHSDT010000004.1"/>
</dbReference>
<feature type="transmembrane region" description="Helical" evidence="1">
    <location>
        <begin position="16"/>
        <end position="35"/>
    </location>
</feature>
<dbReference type="Pfam" id="PF06912">
    <property type="entry name" value="DUF1275"/>
    <property type="match status" value="1"/>
</dbReference>
<evidence type="ECO:0000313" key="2">
    <source>
        <dbReference type="EMBL" id="MFC4402581.1"/>
    </source>
</evidence>
<keyword evidence="3" id="KW-1185">Reference proteome</keyword>